<reference evidence="3" key="2">
    <citation type="submission" date="2023-04" db="EMBL/GenBank/DDBJ databases">
        <title>Paracnuella aquatica gen. nov., sp. nov., a member of the family Chitinophagaceae isolated from a hot spring.</title>
        <authorList>
            <person name="Wang C."/>
        </authorList>
    </citation>
    <scope>NUCLEOTIDE SEQUENCE</scope>
    <source>
        <strain evidence="3">LB-8</strain>
    </source>
</reference>
<dbReference type="EMBL" id="JAOTIF010000017">
    <property type="protein sequence ID" value="MCU7551017.1"/>
    <property type="molecule type" value="Genomic_DNA"/>
</dbReference>
<evidence type="ECO:0000313" key="4">
    <source>
        <dbReference type="Proteomes" id="UP001155483"/>
    </source>
</evidence>
<organism evidence="3 4">
    <name type="scientific">Paraflavisolibacter caeni</name>
    <dbReference type="NCBI Taxonomy" id="2982496"/>
    <lineage>
        <taxon>Bacteria</taxon>
        <taxon>Pseudomonadati</taxon>
        <taxon>Bacteroidota</taxon>
        <taxon>Chitinophagia</taxon>
        <taxon>Chitinophagales</taxon>
        <taxon>Chitinophagaceae</taxon>
        <taxon>Paraflavisolibacter</taxon>
    </lineage>
</organism>
<keyword evidence="1" id="KW-1133">Transmembrane helix</keyword>
<name>A0A9X3BIA5_9BACT</name>
<feature type="domain" description="PNPLA" evidence="2">
    <location>
        <begin position="347"/>
        <end position="582"/>
    </location>
</feature>
<proteinExistence type="predicted"/>
<dbReference type="InterPro" id="IPR002641">
    <property type="entry name" value="PNPLA_dom"/>
</dbReference>
<feature type="transmembrane region" description="Helical" evidence="1">
    <location>
        <begin position="113"/>
        <end position="136"/>
    </location>
</feature>
<dbReference type="GO" id="GO:0006629">
    <property type="term" value="P:lipid metabolic process"/>
    <property type="evidence" value="ECO:0007669"/>
    <property type="project" value="InterPro"/>
</dbReference>
<evidence type="ECO:0000259" key="2">
    <source>
        <dbReference type="Pfam" id="PF01734"/>
    </source>
</evidence>
<evidence type="ECO:0000313" key="3">
    <source>
        <dbReference type="EMBL" id="MCU7551017.1"/>
    </source>
</evidence>
<keyword evidence="4" id="KW-1185">Reference proteome</keyword>
<reference evidence="3" key="1">
    <citation type="submission" date="2022-09" db="EMBL/GenBank/DDBJ databases">
        <authorList>
            <person name="Yuan C."/>
            <person name="Ke Z."/>
        </authorList>
    </citation>
    <scope>NUCLEOTIDE SEQUENCE</scope>
    <source>
        <strain evidence="3">LB-8</strain>
    </source>
</reference>
<accession>A0A9X3BIA5</accession>
<dbReference type="AlphaFoldDB" id="A0A9X3BIA5"/>
<dbReference type="Gene3D" id="3.40.1090.10">
    <property type="entry name" value="Cytosolic phospholipase A2 catalytic domain"/>
    <property type="match status" value="1"/>
</dbReference>
<comment type="caution">
    <text evidence="3">The sequence shown here is derived from an EMBL/GenBank/DDBJ whole genome shotgun (WGS) entry which is preliminary data.</text>
</comment>
<gene>
    <name evidence="3" type="ORF">OCK74_18000</name>
</gene>
<feature type="transmembrane region" description="Helical" evidence="1">
    <location>
        <begin position="233"/>
        <end position="258"/>
    </location>
</feature>
<feature type="transmembrane region" description="Helical" evidence="1">
    <location>
        <begin position="265"/>
        <end position="282"/>
    </location>
</feature>
<dbReference type="RefSeq" id="WP_279298456.1">
    <property type="nucleotide sequence ID" value="NZ_JAOTIF010000017.1"/>
</dbReference>
<keyword evidence="1" id="KW-0472">Membrane</keyword>
<sequence length="714" mass="81760">MLLFWVIMFSVVNSSFMDDFGADALYLAPEYLGNVNPLSAAIMGIAVGIFIMCWNITTFILFSRHVNFLAATQYPFVKYCINNSIIPITFLIFYLVKAYQFLHFKELIPNVEIIFLIGGFIAGLGFILVISFLYFFSADKTILRKLQPLFNNAKDYILQLQPETNTNTRTLIHAEWFLTSFYSIRRCRDVSHYSHKIMDAIFKRHHFAAVVSILFAMMFLILIGFFIDHKAFQIPAGASITLLFGIMIGISGAIAYFFQSWSMPFLVVFFVALNYMYQIGWIDPRNKAYGLDYNNEHNWPEYGEHCLNAMSSPENVEKDKQNMIKILNKWKAKQNDTAKPLMILIATSGGGNRSATFTMNMLQGLDSISNGELFCKTFLITGASGGMIGAAYFRELYRQKLLGQPINLQDDRYVDAISEDLLNPTFSSFVARDIFSPAQYFHVGPYRYIKDRGYSFELKLNSNTNKILNHRLKDYIEDESNAVIPLMFFHSVISRDAKKLIISTQPVRFMMSPPVDSSVTSSISPDAVDFVSFFSRQNPYNLRMLTILRTNATFPIVMPSVWLPSKPVVDVMDGGLRDNFGMENCLRFISSMKEWIKQNTRGVLILQIRDRQAGGWEMPYEIKGFGDHTVKPVLLLQHSWSKMMEYFQNDMYTYFASNTSFPVYKVVFQYTSANKNNQAALSFHLTEQEKRDIKAALTSKINSSGMKKVQGLMK</sequence>
<dbReference type="Proteomes" id="UP001155483">
    <property type="component" value="Unassembled WGS sequence"/>
</dbReference>
<keyword evidence="1" id="KW-0812">Transmembrane</keyword>
<feature type="transmembrane region" description="Helical" evidence="1">
    <location>
        <begin position="83"/>
        <end position="101"/>
    </location>
</feature>
<feature type="transmembrane region" description="Helical" evidence="1">
    <location>
        <begin position="41"/>
        <end position="62"/>
    </location>
</feature>
<feature type="transmembrane region" description="Helical" evidence="1">
    <location>
        <begin position="206"/>
        <end position="227"/>
    </location>
</feature>
<dbReference type="Pfam" id="PF01734">
    <property type="entry name" value="Patatin"/>
    <property type="match status" value="1"/>
</dbReference>
<protein>
    <submittedName>
        <fullName evidence="3">Patatin-like phospholipase family protein</fullName>
    </submittedName>
</protein>
<evidence type="ECO:0000256" key="1">
    <source>
        <dbReference type="SAM" id="Phobius"/>
    </source>
</evidence>